<dbReference type="InterPro" id="IPR007278">
    <property type="entry name" value="DUF397"/>
</dbReference>
<dbReference type="Pfam" id="PF04149">
    <property type="entry name" value="DUF397"/>
    <property type="match status" value="1"/>
</dbReference>
<comment type="caution">
    <text evidence="2">The sequence shown here is derived from an EMBL/GenBank/DDBJ whole genome shotgun (WGS) entry which is preliminary data.</text>
</comment>
<dbReference type="Proteomes" id="UP001501237">
    <property type="component" value="Unassembled WGS sequence"/>
</dbReference>
<sequence length="59" mass="6602">MRWRKSSHSFESDASTCVEAASTGRDARVLLRDSKHPEHSHLRLSAPTWASLLDGLKRG</sequence>
<protein>
    <recommendedName>
        <fullName evidence="1">DUF397 domain-containing protein</fullName>
    </recommendedName>
</protein>
<name>A0ABP6QA64_9ACTN</name>
<proteinExistence type="predicted"/>
<feature type="domain" description="DUF397" evidence="1">
    <location>
        <begin position="2"/>
        <end position="57"/>
    </location>
</feature>
<evidence type="ECO:0000259" key="1">
    <source>
        <dbReference type="Pfam" id="PF04149"/>
    </source>
</evidence>
<dbReference type="EMBL" id="BAAAUV010000007">
    <property type="protein sequence ID" value="GAA3212730.1"/>
    <property type="molecule type" value="Genomic_DNA"/>
</dbReference>
<accession>A0ABP6QA64</accession>
<organism evidence="2 3">
    <name type="scientific">Actinocorallia longicatena</name>
    <dbReference type="NCBI Taxonomy" id="111803"/>
    <lineage>
        <taxon>Bacteria</taxon>
        <taxon>Bacillati</taxon>
        <taxon>Actinomycetota</taxon>
        <taxon>Actinomycetes</taxon>
        <taxon>Streptosporangiales</taxon>
        <taxon>Thermomonosporaceae</taxon>
        <taxon>Actinocorallia</taxon>
    </lineage>
</organism>
<gene>
    <name evidence="2" type="ORF">GCM10010468_32250</name>
</gene>
<dbReference type="RefSeq" id="WP_344828819.1">
    <property type="nucleotide sequence ID" value="NZ_BAAAUV010000007.1"/>
</dbReference>
<evidence type="ECO:0000313" key="3">
    <source>
        <dbReference type="Proteomes" id="UP001501237"/>
    </source>
</evidence>
<reference evidence="3" key="1">
    <citation type="journal article" date="2019" name="Int. J. Syst. Evol. Microbiol.">
        <title>The Global Catalogue of Microorganisms (GCM) 10K type strain sequencing project: providing services to taxonomists for standard genome sequencing and annotation.</title>
        <authorList>
            <consortium name="The Broad Institute Genomics Platform"/>
            <consortium name="The Broad Institute Genome Sequencing Center for Infectious Disease"/>
            <person name="Wu L."/>
            <person name="Ma J."/>
        </authorList>
    </citation>
    <scope>NUCLEOTIDE SEQUENCE [LARGE SCALE GENOMIC DNA]</scope>
    <source>
        <strain evidence="3">JCM 9377</strain>
    </source>
</reference>
<evidence type="ECO:0000313" key="2">
    <source>
        <dbReference type="EMBL" id="GAA3212730.1"/>
    </source>
</evidence>
<keyword evidence="3" id="KW-1185">Reference proteome</keyword>